<sequence>MDFPESTELNRVAKDTVETFHYEARTYHALQTLQGYAVPVYLGDIYLRQNIYYLPTRAIVHICLMAWGGKASKLSDDGIEHLDERAPNMLWNDEVQRVMFIDFGHAKATRKRKSSGLKRHSSKSKGQKIAMRRPRNGTARTAVRTAPHRKKTRTAEVRFEPEVPQTVQT</sequence>
<reference evidence="3 4" key="1">
    <citation type="submission" date="2019-04" db="EMBL/GenBank/DDBJ databases">
        <title>Friends and foes A comparative genomics study of 23 Aspergillus species from section Flavi.</title>
        <authorList>
            <consortium name="DOE Joint Genome Institute"/>
            <person name="Kjaerbolling I."/>
            <person name="Vesth T."/>
            <person name="Frisvad J.C."/>
            <person name="Nybo J.L."/>
            <person name="Theobald S."/>
            <person name="Kildgaard S."/>
            <person name="Isbrandt T."/>
            <person name="Kuo A."/>
            <person name="Sato A."/>
            <person name="Lyhne E.K."/>
            <person name="Kogle M.E."/>
            <person name="Wiebenga A."/>
            <person name="Kun R.S."/>
            <person name="Lubbers R.J."/>
            <person name="Makela M.R."/>
            <person name="Barry K."/>
            <person name="Chovatia M."/>
            <person name="Clum A."/>
            <person name="Daum C."/>
            <person name="Haridas S."/>
            <person name="He G."/>
            <person name="LaButti K."/>
            <person name="Lipzen A."/>
            <person name="Mondo S."/>
            <person name="Riley R."/>
            <person name="Salamov A."/>
            <person name="Simmons B.A."/>
            <person name="Magnuson J.K."/>
            <person name="Henrissat B."/>
            <person name="Mortensen U.H."/>
            <person name="Larsen T.O."/>
            <person name="Devries R.P."/>
            <person name="Grigoriev I.V."/>
            <person name="Machida M."/>
            <person name="Baker S.E."/>
            <person name="Andersen M.R."/>
        </authorList>
    </citation>
    <scope>NUCLEOTIDE SEQUENCE [LARGE SCALE GENOMIC DNA]</scope>
    <source>
        <strain evidence="3 4">CBS 151.66</strain>
    </source>
</reference>
<dbReference type="InterPro" id="IPR000719">
    <property type="entry name" value="Prot_kinase_dom"/>
</dbReference>
<dbReference type="OrthoDB" id="2156052at2759"/>
<organism evidence="3 4">
    <name type="scientific">Aspergillus leporis</name>
    <dbReference type="NCBI Taxonomy" id="41062"/>
    <lineage>
        <taxon>Eukaryota</taxon>
        <taxon>Fungi</taxon>
        <taxon>Dikarya</taxon>
        <taxon>Ascomycota</taxon>
        <taxon>Pezizomycotina</taxon>
        <taxon>Eurotiomycetes</taxon>
        <taxon>Eurotiomycetidae</taxon>
        <taxon>Eurotiales</taxon>
        <taxon>Aspergillaceae</taxon>
        <taxon>Aspergillus</taxon>
        <taxon>Aspergillus subgen. Circumdati</taxon>
    </lineage>
</organism>
<dbReference type="GO" id="GO:0004672">
    <property type="term" value="F:protein kinase activity"/>
    <property type="evidence" value="ECO:0007669"/>
    <property type="project" value="InterPro"/>
</dbReference>
<feature type="domain" description="Protein kinase" evidence="2">
    <location>
        <begin position="1"/>
        <end position="169"/>
    </location>
</feature>
<protein>
    <recommendedName>
        <fullName evidence="2">Protein kinase domain-containing protein</fullName>
    </recommendedName>
</protein>
<feature type="region of interest" description="Disordered" evidence="1">
    <location>
        <begin position="110"/>
        <end position="169"/>
    </location>
</feature>
<evidence type="ECO:0000256" key="1">
    <source>
        <dbReference type="SAM" id="MobiDB-lite"/>
    </source>
</evidence>
<name>A0A5N5WRM2_9EURO</name>
<evidence type="ECO:0000313" key="3">
    <source>
        <dbReference type="EMBL" id="KAB8070337.1"/>
    </source>
</evidence>
<dbReference type="PROSITE" id="PS50011">
    <property type="entry name" value="PROTEIN_KINASE_DOM"/>
    <property type="match status" value="1"/>
</dbReference>
<proteinExistence type="predicted"/>
<accession>A0A5N5WRM2</accession>
<dbReference type="EMBL" id="ML732306">
    <property type="protein sequence ID" value="KAB8070337.1"/>
    <property type="molecule type" value="Genomic_DNA"/>
</dbReference>
<evidence type="ECO:0000259" key="2">
    <source>
        <dbReference type="PROSITE" id="PS50011"/>
    </source>
</evidence>
<dbReference type="GO" id="GO:0005524">
    <property type="term" value="F:ATP binding"/>
    <property type="evidence" value="ECO:0007669"/>
    <property type="project" value="InterPro"/>
</dbReference>
<dbReference type="AlphaFoldDB" id="A0A5N5WRM2"/>
<gene>
    <name evidence="3" type="ORF">BDV29DRAFT_160578</name>
</gene>
<feature type="compositionally biased region" description="Basic residues" evidence="1">
    <location>
        <begin position="110"/>
        <end position="135"/>
    </location>
</feature>
<keyword evidence="4" id="KW-1185">Reference proteome</keyword>
<dbReference type="Proteomes" id="UP000326565">
    <property type="component" value="Unassembled WGS sequence"/>
</dbReference>
<evidence type="ECO:0000313" key="4">
    <source>
        <dbReference type="Proteomes" id="UP000326565"/>
    </source>
</evidence>